<dbReference type="EMBL" id="JAZGQO010000021">
    <property type="protein sequence ID" value="KAK6165575.1"/>
    <property type="molecule type" value="Genomic_DNA"/>
</dbReference>
<evidence type="ECO:0000313" key="2">
    <source>
        <dbReference type="Proteomes" id="UP001347796"/>
    </source>
</evidence>
<protein>
    <submittedName>
        <fullName evidence="1">Uncharacterized protein</fullName>
    </submittedName>
</protein>
<evidence type="ECO:0000313" key="1">
    <source>
        <dbReference type="EMBL" id="KAK6165575.1"/>
    </source>
</evidence>
<accession>A0AAN8J3X8</accession>
<comment type="caution">
    <text evidence="1">The sequence shown here is derived from an EMBL/GenBank/DDBJ whole genome shotgun (WGS) entry which is preliminary data.</text>
</comment>
<organism evidence="1 2">
    <name type="scientific">Patella caerulea</name>
    <name type="common">Rayed Mediterranean limpet</name>
    <dbReference type="NCBI Taxonomy" id="87958"/>
    <lineage>
        <taxon>Eukaryota</taxon>
        <taxon>Metazoa</taxon>
        <taxon>Spiralia</taxon>
        <taxon>Lophotrochozoa</taxon>
        <taxon>Mollusca</taxon>
        <taxon>Gastropoda</taxon>
        <taxon>Patellogastropoda</taxon>
        <taxon>Patelloidea</taxon>
        <taxon>Patellidae</taxon>
        <taxon>Patella</taxon>
    </lineage>
</organism>
<dbReference type="AlphaFoldDB" id="A0AAN8J3X8"/>
<dbReference type="Gene3D" id="2.60.210.10">
    <property type="entry name" value="Apoptosis, Tumor Necrosis Factor Receptor Associated Protein 2, Chain A"/>
    <property type="match status" value="1"/>
</dbReference>
<name>A0AAN8J3X8_PATCE</name>
<gene>
    <name evidence="1" type="ORF">SNE40_022479</name>
</gene>
<dbReference type="Proteomes" id="UP001347796">
    <property type="component" value="Unassembled WGS sequence"/>
</dbReference>
<sequence length="211" mass="23946">MFGDCYKRGLQYSEFAVAEQSSVPVLEITPGVEALIKEIESSKLNVPQIKYTYFYSPETKADVGLSILKQYVGDLQMLSEKTFVIGFSVSQVTKDQIFWSKEGTTINFLSWHVGCMHTDKSTLGIYLKLKDGEYKTLKSLKASYVLSLMNNNNESLSVTIQDDCPRSFLPGNIGGWSFIDWKRLSNENGYLDHHNNFQVKATVRIERLDTV</sequence>
<reference evidence="1 2" key="1">
    <citation type="submission" date="2024-01" db="EMBL/GenBank/DDBJ databases">
        <title>The genome of the rayed Mediterranean limpet Patella caerulea (Linnaeus, 1758).</title>
        <authorList>
            <person name="Anh-Thu Weber A."/>
            <person name="Halstead-Nussloch G."/>
        </authorList>
    </citation>
    <scope>NUCLEOTIDE SEQUENCE [LARGE SCALE GENOMIC DNA]</scope>
    <source>
        <strain evidence="1">AATW-2023a</strain>
        <tissue evidence="1">Whole specimen</tissue>
    </source>
</reference>
<proteinExistence type="predicted"/>
<dbReference type="SUPFAM" id="SSF49599">
    <property type="entry name" value="TRAF domain-like"/>
    <property type="match status" value="1"/>
</dbReference>
<dbReference type="InterPro" id="IPR008974">
    <property type="entry name" value="TRAF-like"/>
</dbReference>
<keyword evidence="2" id="KW-1185">Reference proteome</keyword>